<evidence type="ECO:0000313" key="1">
    <source>
        <dbReference type="EMBL" id="TGZ65145.1"/>
    </source>
</evidence>
<name>A0A4S2LN79_OPIFE</name>
<organism evidence="1 2">
    <name type="scientific">Opisthorchis felineus</name>
    <dbReference type="NCBI Taxonomy" id="147828"/>
    <lineage>
        <taxon>Eukaryota</taxon>
        <taxon>Metazoa</taxon>
        <taxon>Spiralia</taxon>
        <taxon>Lophotrochozoa</taxon>
        <taxon>Platyhelminthes</taxon>
        <taxon>Trematoda</taxon>
        <taxon>Digenea</taxon>
        <taxon>Opisthorchiida</taxon>
        <taxon>Opisthorchiata</taxon>
        <taxon>Opisthorchiidae</taxon>
        <taxon>Opisthorchis</taxon>
    </lineage>
</organism>
<comment type="caution">
    <text evidence="1">The sequence shown here is derived from an EMBL/GenBank/DDBJ whole genome shotgun (WGS) entry which is preliminary data.</text>
</comment>
<sequence>MIETSEISVCVVWIDNDITTEQPELVSHLRSKWVTCSGRKHARQHTANPQTLRSNSGVFIAKHWWWNARLQDSVSDVLTNKPEKLHDLLHVLVTQTFVFKLHFQQPLMIWSFNCSPEHAAGLCGRSEDGLWIKCCLSSDRINSSFTP</sequence>
<evidence type="ECO:0000313" key="2">
    <source>
        <dbReference type="Proteomes" id="UP000308267"/>
    </source>
</evidence>
<reference evidence="1 2" key="1">
    <citation type="journal article" date="2019" name="BMC Genomics">
        <title>New insights from Opisthorchis felineus genome: update on genomics of the epidemiologically important liver flukes.</title>
        <authorList>
            <person name="Ershov N.I."/>
            <person name="Mordvinov V.A."/>
            <person name="Prokhortchouk E.B."/>
            <person name="Pakharukova M.Y."/>
            <person name="Gunbin K.V."/>
            <person name="Ustyantsev K."/>
            <person name="Genaev M.A."/>
            <person name="Blinov A.G."/>
            <person name="Mazur A."/>
            <person name="Boulygina E."/>
            <person name="Tsygankova S."/>
            <person name="Khrameeva E."/>
            <person name="Chekanov N."/>
            <person name="Fan G."/>
            <person name="Xiao A."/>
            <person name="Zhang H."/>
            <person name="Xu X."/>
            <person name="Yang H."/>
            <person name="Solovyev V."/>
            <person name="Lee S.M."/>
            <person name="Liu X."/>
            <person name="Afonnikov D.A."/>
            <person name="Skryabin K.G."/>
        </authorList>
    </citation>
    <scope>NUCLEOTIDE SEQUENCE [LARGE SCALE GENOMIC DNA]</scope>
    <source>
        <strain evidence="1">AK-0245</strain>
        <tissue evidence="1">Whole organism</tissue>
    </source>
</reference>
<dbReference type="Proteomes" id="UP000308267">
    <property type="component" value="Unassembled WGS sequence"/>
</dbReference>
<protein>
    <submittedName>
        <fullName evidence="1">Uncharacterized protein</fullName>
    </submittedName>
</protein>
<dbReference type="EMBL" id="SJOL01006495">
    <property type="protein sequence ID" value="TGZ65145.1"/>
    <property type="molecule type" value="Genomic_DNA"/>
</dbReference>
<keyword evidence="2" id="KW-1185">Reference proteome</keyword>
<gene>
    <name evidence="1" type="ORF">CRM22_005993</name>
</gene>
<accession>A0A4S2LN79</accession>
<dbReference type="AlphaFoldDB" id="A0A4S2LN79"/>
<proteinExistence type="predicted"/>